<name>A0A0K1H2S7_9ACTN</name>
<dbReference type="EMBL" id="KT318878">
    <property type="protein sequence ID" value="AKT74176.1"/>
    <property type="molecule type" value="Genomic_DNA"/>
</dbReference>
<evidence type="ECO:0000256" key="1">
    <source>
        <dbReference type="SAM" id="MobiDB-lite"/>
    </source>
</evidence>
<proteinExistence type="predicted"/>
<organism evidence="2">
    <name type="scientific">Streptomyces microaureus</name>
    <dbReference type="NCBI Taxonomy" id="1689400"/>
    <lineage>
        <taxon>Bacteria</taxon>
        <taxon>Bacillati</taxon>
        <taxon>Actinomycetota</taxon>
        <taxon>Actinomycetes</taxon>
        <taxon>Kitasatosporales</taxon>
        <taxon>Streptomycetaceae</taxon>
        <taxon>Streptomyces</taxon>
    </lineage>
</organism>
<dbReference type="SUPFAM" id="SSF48208">
    <property type="entry name" value="Six-hairpin glycosidases"/>
    <property type="match status" value="1"/>
</dbReference>
<dbReference type="Gene3D" id="1.50.10.20">
    <property type="match status" value="1"/>
</dbReference>
<protein>
    <submittedName>
        <fullName evidence="2">Uncharacterized protein</fullName>
    </submittedName>
</protein>
<dbReference type="GO" id="GO:0005975">
    <property type="term" value="P:carbohydrate metabolic process"/>
    <property type="evidence" value="ECO:0007669"/>
    <property type="project" value="InterPro"/>
</dbReference>
<sequence length="384" mass="41466">MTGHGVKHPSAPETEERDMSSHQALADQTSQVPPEREDRLARALAAWLRGGGTQRADGAYCGWQAPDGRLSYPYPEITGYILTFFAHETLDASERQRADAAASWLADRIDSGDYSCRPDHGDGGVFLFDIGMITHGLLSYGRRTGDQRLLSSGRAAARFLLDHLPTRGHPHPLATGHRPEGTEPTWSNSGSAHLLKLVQALISADGAGVTGAAQAAERLVDTVLADPCPPSAAPVTTCPDSDLISLHAACYAAEGLWIWDTARRRPQARERAVRITEWVWQQQLTGGGFTTYAHRTGGPASDRMQSDVLAQAIRLAKLLDLRPDGLGSAVSTLANSLHTYDDKAAVLYRPQAAEPHRNSWSSMFAGQALRLCGAEAGLAWHELV</sequence>
<evidence type="ECO:0000313" key="2">
    <source>
        <dbReference type="EMBL" id="AKT74176.1"/>
    </source>
</evidence>
<reference evidence="2" key="1">
    <citation type="journal article" date="2016" name="Appl. Microbiol. Biotechnol.">
        <title>Identification and engineering of regulation-related genes toward improved kasugamycin production.</title>
        <authorList>
            <person name="Zhu C."/>
            <person name="Kang Q."/>
            <person name="Bai L."/>
            <person name="Cheng L."/>
            <person name="Deng Z."/>
        </authorList>
    </citation>
    <scope>NUCLEOTIDE SEQUENCE</scope>
    <source>
        <strain evidence="2">XM301</strain>
    </source>
</reference>
<accession>A0A0K1H2S7</accession>
<feature type="region of interest" description="Disordered" evidence="1">
    <location>
        <begin position="1"/>
        <end position="36"/>
    </location>
</feature>
<dbReference type="InterPro" id="IPR008928">
    <property type="entry name" value="6-hairpin_glycosidase_sf"/>
</dbReference>
<feature type="compositionally biased region" description="Polar residues" evidence="1">
    <location>
        <begin position="21"/>
        <end position="32"/>
    </location>
</feature>
<dbReference type="AlphaFoldDB" id="A0A0K1H2S7"/>
<gene>
    <name evidence="2" type="primary">kasB</name>
</gene>